<proteinExistence type="predicted"/>
<keyword evidence="1" id="KW-1133">Transmembrane helix</keyword>
<keyword evidence="1" id="KW-0812">Transmembrane</keyword>
<dbReference type="Proteomes" id="UP000308652">
    <property type="component" value="Unassembled WGS sequence"/>
</dbReference>
<keyword evidence="1" id="KW-0472">Membrane</keyword>
<reference evidence="2 3" key="1">
    <citation type="journal article" date="2019" name="Nat. Ecol. Evol.">
        <title>Megaphylogeny resolves global patterns of mushroom evolution.</title>
        <authorList>
            <person name="Varga T."/>
            <person name="Krizsan K."/>
            <person name="Foldi C."/>
            <person name="Dima B."/>
            <person name="Sanchez-Garcia M."/>
            <person name="Sanchez-Ramirez S."/>
            <person name="Szollosi G.J."/>
            <person name="Szarkandi J.G."/>
            <person name="Papp V."/>
            <person name="Albert L."/>
            <person name="Andreopoulos W."/>
            <person name="Angelini C."/>
            <person name="Antonin V."/>
            <person name="Barry K.W."/>
            <person name="Bougher N.L."/>
            <person name="Buchanan P."/>
            <person name="Buyck B."/>
            <person name="Bense V."/>
            <person name="Catcheside P."/>
            <person name="Chovatia M."/>
            <person name="Cooper J."/>
            <person name="Damon W."/>
            <person name="Desjardin D."/>
            <person name="Finy P."/>
            <person name="Geml J."/>
            <person name="Haridas S."/>
            <person name="Hughes K."/>
            <person name="Justo A."/>
            <person name="Karasinski D."/>
            <person name="Kautmanova I."/>
            <person name="Kiss B."/>
            <person name="Kocsube S."/>
            <person name="Kotiranta H."/>
            <person name="LaButti K.M."/>
            <person name="Lechner B.E."/>
            <person name="Liimatainen K."/>
            <person name="Lipzen A."/>
            <person name="Lukacs Z."/>
            <person name="Mihaltcheva S."/>
            <person name="Morgado L.N."/>
            <person name="Niskanen T."/>
            <person name="Noordeloos M.E."/>
            <person name="Ohm R.A."/>
            <person name="Ortiz-Santana B."/>
            <person name="Ovrebo C."/>
            <person name="Racz N."/>
            <person name="Riley R."/>
            <person name="Savchenko A."/>
            <person name="Shiryaev A."/>
            <person name="Soop K."/>
            <person name="Spirin V."/>
            <person name="Szebenyi C."/>
            <person name="Tomsovsky M."/>
            <person name="Tulloss R.E."/>
            <person name="Uehling J."/>
            <person name="Grigoriev I.V."/>
            <person name="Vagvolgyi C."/>
            <person name="Papp T."/>
            <person name="Martin F.M."/>
            <person name="Miettinen O."/>
            <person name="Hibbett D.S."/>
            <person name="Nagy L.G."/>
        </authorList>
    </citation>
    <scope>NUCLEOTIDE SEQUENCE [LARGE SCALE GENOMIC DNA]</scope>
    <source>
        <strain evidence="2 3">CBS 166.37</strain>
    </source>
</reference>
<dbReference type="AlphaFoldDB" id="A0A5C3MIX9"/>
<evidence type="ECO:0000313" key="2">
    <source>
        <dbReference type="EMBL" id="TFK43878.1"/>
    </source>
</evidence>
<keyword evidence="3" id="KW-1185">Reference proteome</keyword>
<organism evidence="2 3">
    <name type="scientific">Crucibulum laeve</name>
    <dbReference type="NCBI Taxonomy" id="68775"/>
    <lineage>
        <taxon>Eukaryota</taxon>
        <taxon>Fungi</taxon>
        <taxon>Dikarya</taxon>
        <taxon>Basidiomycota</taxon>
        <taxon>Agaricomycotina</taxon>
        <taxon>Agaricomycetes</taxon>
        <taxon>Agaricomycetidae</taxon>
        <taxon>Agaricales</taxon>
        <taxon>Agaricineae</taxon>
        <taxon>Nidulariaceae</taxon>
        <taxon>Crucibulum</taxon>
    </lineage>
</organism>
<accession>A0A5C3MIX9</accession>
<feature type="transmembrane region" description="Helical" evidence="1">
    <location>
        <begin position="26"/>
        <end position="44"/>
    </location>
</feature>
<dbReference type="EMBL" id="ML213591">
    <property type="protein sequence ID" value="TFK43878.1"/>
    <property type="molecule type" value="Genomic_DNA"/>
</dbReference>
<evidence type="ECO:0000313" key="3">
    <source>
        <dbReference type="Proteomes" id="UP000308652"/>
    </source>
</evidence>
<sequence>MHCISSRWLKERVSLVLLRLSNATEILGFLLVVDLFVIFVFLSVPTASTRPR</sequence>
<gene>
    <name evidence="2" type="ORF">BDQ12DRAFT_675718</name>
</gene>
<name>A0A5C3MIX9_9AGAR</name>
<evidence type="ECO:0000256" key="1">
    <source>
        <dbReference type="SAM" id="Phobius"/>
    </source>
</evidence>
<protein>
    <submittedName>
        <fullName evidence="2">Uncharacterized protein</fullName>
    </submittedName>
</protein>